<evidence type="ECO:0000313" key="2">
    <source>
        <dbReference type="Proteomes" id="UP000536179"/>
    </source>
</evidence>
<gene>
    <name evidence="1" type="ORF">FHS27_004987</name>
</gene>
<protein>
    <recommendedName>
        <fullName evidence="3">Secreted protein containing DUF1552</fullName>
    </recommendedName>
</protein>
<comment type="caution">
    <text evidence="1">The sequence shown here is derived from an EMBL/GenBank/DDBJ whole genome shotgun (WGS) entry which is preliminary data.</text>
</comment>
<proteinExistence type="predicted"/>
<accession>A0A7W5E3M2</accession>
<dbReference type="AlphaFoldDB" id="A0A7W5E3M2"/>
<evidence type="ECO:0000313" key="1">
    <source>
        <dbReference type="EMBL" id="MBB3209149.1"/>
    </source>
</evidence>
<name>A0A7W5E3M2_9BACT</name>
<dbReference type="PROSITE" id="PS51318">
    <property type="entry name" value="TAT"/>
    <property type="match status" value="1"/>
</dbReference>
<dbReference type="InterPro" id="IPR006311">
    <property type="entry name" value="TAT_signal"/>
</dbReference>
<dbReference type="InterPro" id="IPR011447">
    <property type="entry name" value="DUF1552"/>
</dbReference>
<keyword evidence="2" id="KW-1185">Reference proteome</keyword>
<reference evidence="1 2" key="1">
    <citation type="submission" date="2020-08" db="EMBL/GenBank/DDBJ databases">
        <title>Genomic Encyclopedia of Type Strains, Phase III (KMG-III): the genomes of soil and plant-associated and newly described type strains.</title>
        <authorList>
            <person name="Whitman W."/>
        </authorList>
    </citation>
    <scope>NUCLEOTIDE SEQUENCE [LARGE SCALE GENOMIC DNA]</scope>
    <source>
        <strain evidence="1 2">CECT 8075</strain>
    </source>
</reference>
<dbReference type="Pfam" id="PF07586">
    <property type="entry name" value="HXXSHH"/>
    <property type="match status" value="1"/>
</dbReference>
<organism evidence="1 2">
    <name type="scientific">Aporhodopirellula rubra</name>
    <dbReference type="NCBI Taxonomy" id="980271"/>
    <lineage>
        <taxon>Bacteria</taxon>
        <taxon>Pseudomonadati</taxon>
        <taxon>Planctomycetota</taxon>
        <taxon>Planctomycetia</taxon>
        <taxon>Pirellulales</taxon>
        <taxon>Pirellulaceae</taxon>
        <taxon>Aporhodopirellula</taxon>
    </lineage>
</organism>
<dbReference type="EMBL" id="JACHXU010000021">
    <property type="protein sequence ID" value="MBB3209149.1"/>
    <property type="molecule type" value="Genomic_DNA"/>
</dbReference>
<dbReference type="Proteomes" id="UP000536179">
    <property type="component" value="Unassembled WGS sequence"/>
</dbReference>
<sequence length="485" mass="53280">MKLNLDSLDRRRFLRGAGVALALPVFGSTSNWTAIASAGASAGVPETSGQSGANGDSPRDVKRLACFYFPDGVPMPLAEDPAYQDWSWFPHGNGTDFTFTKCMEVFQPLRNQITVLSGFSHPDVRQVHGHSNADQFLTAAATGSDGPYKNSISLDQVYANHIGDQTRFSSLVLSTDGGTGTPRGTHTMSFSRTGRAIPAEHRPKRVFDMLFVKRDADAARRLALSKSALDDLLADAKSLRRDLSGDDRERLDEYLDSVRQAEQRVEKAKRWINTPLPNVETGDLDLDVSPEDPQRYVQTMFELIYLAFRTDSTRVATYQIGRENAFGISDRLARAVGFNLAHALSHETKQPGGWERFSTYCGFLNREFYRFASRLQETPEPAGEGTMLDNTLLLLGSASSAFHLSQNYPVVLAGGKAMGFKHGQFLNYAGSDAVGGLFDGVPEPWMKEPAKDDQPLTKVFVTMLQQLGLETESFAGRTGGLSELV</sequence>
<dbReference type="RefSeq" id="WP_184307545.1">
    <property type="nucleotide sequence ID" value="NZ_JACHXU010000021.1"/>
</dbReference>
<evidence type="ECO:0008006" key="3">
    <source>
        <dbReference type="Google" id="ProtNLM"/>
    </source>
</evidence>